<accession>A0A8S3SUM1</accession>
<gene>
    <name evidence="1" type="ORF">MEDL_37510</name>
</gene>
<dbReference type="PANTHER" id="PTHR22605:SF16">
    <property type="entry name" value="E3 UBIQUITIN-PROTEIN LIGASE RNF213"/>
    <property type="match status" value="1"/>
</dbReference>
<dbReference type="AlphaFoldDB" id="A0A8S3SUM1"/>
<evidence type="ECO:0000313" key="1">
    <source>
        <dbReference type="EMBL" id="CAG2224300.1"/>
    </source>
</evidence>
<dbReference type="GO" id="GO:0016887">
    <property type="term" value="F:ATP hydrolysis activity"/>
    <property type="evidence" value="ECO:0007669"/>
    <property type="project" value="InterPro"/>
</dbReference>
<proteinExistence type="predicted"/>
<dbReference type="PANTHER" id="PTHR22605">
    <property type="entry name" value="RZ-TYPE DOMAIN-CONTAINING PROTEIN"/>
    <property type="match status" value="1"/>
</dbReference>
<keyword evidence="2" id="KW-1185">Reference proteome</keyword>
<sequence length="293" mass="33580">MLVDEQVYGQLNSVCLCYKLEHVNSNYGVVTCTSGRLCQWGILECLLSRGWNKIEDGISVSSLTDAYRLFKISSSLLNAIYLRKDKLRDIVLARTLEACLISMDLFYKQNEALQNSNKSEMREDAWDRILNIDLPEGEVKVQFTEYNNIHGACLSQRCKRLLHSTLECLRDITLTLLKGNILVKNLLIVKEKEDAFCSIIKEMRDIDYQTFQKSSQKGIKELQVFVDLAYISTGDDVMEIAKVTCFQSAAIGYAPLIFNLDYKCDYKVFIERCEEVWKALDSNCKLPKQLVSL</sequence>
<protein>
    <submittedName>
        <fullName evidence="1">RNF213</fullName>
        <ecNumber evidence="1">2.3.2.27</ecNumber>
    </submittedName>
</protein>
<dbReference type="GO" id="GO:0061630">
    <property type="term" value="F:ubiquitin protein ligase activity"/>
    <property type="evidence" value="ECO:0007669"/>
    <property type="project" value="UniProtKB-EC"/>
</dbReference>
<keyword evidence="1" id="KW-0012">Acyltransferase</keyword>
<name>A0A8S3SUM1_MYTED</name>
<evidence type="ECO:0000313" key="2">
    <source>
        <dbReference type="Proteomes" id="UP000683360"/>
    </source>
</evidence>
<reference evidence="1" key="1">
    <citation type="submission" date="2021-03" db="EMBL/GenBank/DDBJ databases">
        <authorList>
            <person name="Bekaert M."/>
        </authorList>
    </citation>
    <scope>NUCLEOTIDE SEQUENCE</scope>
</reference>
<comment type="caution">
    <text evidence="1">The sequence shown here is derived from an EMBL/GenBank/DDBJ whole genome shotgun (WGS) entry which is preliminary data.</text>
</comment>
<dbReference type="EC" id="2.3.2.27" evidence="1"/>
<dbReference type="InterPro" id="IPR031248">
    <property type="entry name" value="RNF213"/>
</dbReference>
<organism evidence="1 2">
    <name type="scientific">Mytilus edulis</name>
    <name type="common">Blue mussel</name>
    <dbReference type="NCBI Taxonomy" id="6550"/>
    <lineage>
        <taxon>Eukaryota</taxon>
        <taxon>Metazoa</taxon>
        <taxon>Spiralia</taxon>
        <taxon>Lophotrochozoa</taxon>
        <taxon>Mollusca</taxon>
        <taxon>Bivalvia</taxon>
        <taxon>Autobranchia</taxon>
        <taxon>Pteriomorphia</taxon>
        <taxon>Mytilida</taxon>
        <taxon>Mytiloidea</taxon>
        <taxon>Mytilidae</taxon>
        <taxon>Mytilinae</taxon>
        <taxon>Mytilus</taxon>
    </lineage>
</organism>
<dbReference type="OrthoDB" id="6142015at2759"/>
<keyword evidence="1" id="KW-0808">Transferase</keyword>
<dbReference type="Proteomes" id="UP000683360">
    <property type="component" value="Unassembled WGS sequence"/>
</dbReference>
<dbReference type="EMBL" id="CAJPWZ010001800">
    <property type="protein sequence ID" value="CAG2224300.1"/>
    <property type="molecule type" value="Genomic_DNA"/>
</dbReference>